<evidence type="ECO:0000313" key="3">
    <source>
        <dbReference type="Proteomes" id="UP000193218"/>
    </source>
</evidence>
<keyword evidence="3" id="KW-1185">Reference proteome</keyword>
<proteinExistence type="predicted"/>
<dbReference type="InParanoid" id="A0A1Y1USD1"/>
<organism evidence="2 3">
    <name type="scientific">Kockovaella imperatae</name>
    <dbReference type="NCBI Taxonomy" id="4999"/>
    <lineage>
        <taxon>Eukaryota</taxon>
        <taxon>Fungi</taxon>
        <taxon>Dikarya</taxon>
        <taxon>Basidiomycota</taxon>
        <taxon>Agaricomycotina</taxon>
        <taxon>Tremellomycetes</taxon>
        <taxon>Tremellales</taxon>
        <taxon>Cuniculitremaceae</taxon>
        <taxon>Kockovaella</taxon>
    </lineage>
</organism>
<feature type="region of interest" description="Disordered" evidence="1">
    <location>
        <begin position="183"/>
        <end position="202"/>
    </location>
</feature>
<name>A0A1Y1USD1_9TREE</name>
<dbReference type="EMBL" id="NBSH01000002">
    <property type="protein sequence ID" value="ORX40095.1"/>
    <property type="molecule type" value="Genomic_DNA"/>
</dbReference>
<sequence length="216" mass="24767">MIPVRDGETRLKRQYTILPAQVVRRACHCKAVIANPHDLSLRTHDPKLEVRPRWQCWRSKGGSSVEPVFSGWSPATIKQKKQFWRSRNAARARLVFAPRYSTPENRQRPEGAPIQASEAEQIAVGWRSHRRMLASFQSGGYPILRDSAAYRLPLPSDPDLPRWMDKYRTVYSSVSLEAGVSASTGREHRLSQLPQPPTQPIDIPVRRQTALNIWRR</sequence>
<gene>
    <name evidence="2" type="ORF">BD324DRAFT_616237</name>
</gene>
<dbReference type="AlphaFoldDB" id="A0A1Y1USD1"/>
<dbReference type="RefSeq" id="XP_021873880.1">
    <property type="nucleotide sequence ID" value="XM_022014810.1"/>
</dbReference>
<evidence type="ECO:0000313" key="2">
    <source>
        <dbReference type="EMBL" id="ORX40095.1"/>
    </source>
</evidence>
<evidence type="ECO:0000256" key="1">
    <source>
        <dbReference type="SAM" id="MobiDB-lite"/>
    </source>
</evidence>
<comment type="caution">
    <text evidence="2">The sequence shown here is derived from an EMBL/GenBank/DDBJ whole genome shotgun (WGS) entry which is preliminary data.</text>
</comment>
<dbReference type="GeneID" id="33556618"/>
<reference evidence="2 3" key="1">
    <citation type="submission" date="2017-03" db="EMBL/GenBank/DDBJ databases">
        <title>Widespread Adenine N6-methylation of Active Genes in Fungi.</title>
        <authorList>
            <consortium name="DOE Joint Genome Institute"/>
            <person name="Mondo S.J."/>
            <person name="Dannebaum R.O."/>
            <person name="Kuo R.C."/>
            <person name="Louie K.B."/>
            <person name="Bewick A.J."/>
            <person name="Labutti K."/>
            <person name="Haridas S."/>
            <person name="Kuo A."/>
            <person name="Salamov A."/>
            <person name="Ahrendt S.R."/>
            <person name="Lau R."/>
            <person name="Bowen B.P."/>
            <person name="Lipzen A."/>
            <person name="Sullivan W."/>
            <person name="Andreopoulos W.B."/>
            <person name="Clum A."/>
            <person name="Lindquist E."/>
            <person name="Daum C."/>
            <person name="Northen T.R."/>
            <person name="Ramamoorthy G."/>
            <person name="Schmitz R.J."/>
            <person name="Gryganskyi A."/>
            <person name="Culley D."/>
            <person name="Magnuson J."/>
            <person name="James T.Y."/>
            <person name="O'Malley M.A."/>
            <person name="Stajich J.E."/>
            <person name="Spatafora J.W."/>
            <person name="Visel A."/>
            <person name="Grigoriev I.V."/>
        </authorList>
    </citation>
    <scope>NUCLEOTIDE SEQUENCE [LARGE SCALE GENOMIC DNA]</scope>
    <source>
        <strain evidence="2 3">NRRL Y-17943</strain>
    </source>
</reference>
<protein>
    <submittedName>
        <fullName evidence="2">Uncharacterized protein</fullName>
    </submittedName>
</protein>
<accession>A0A1Y1USD1</accession>
<dbReference type="Proteomes" id="UP000193218">
    <property type="component" value="Unassembled WGS sequence"/>
</dbReference>